<dbReference type="EMBL" id="SOML01000013">
    <property type="protein sequence ID" value="TFD93214.1"/>
    <property type="molecule type" value="Genomic_DNA"/>
</dbReference>
<evidence type="ECO:0000256" key="6">
    <source>
        <dbReference type="ARBA" id="ARBA00048791"/>
    </source>
</evidence>
<dbReference type="GO" id="GO:0009264">
    <property type="term" value="P:deoxyribonucleotide catabolic process"/>
    <property type="evidence" value="ECO:0007669"/>
    <property type="project" value="UniProtKB-UniRule"/>
</dbReference>
<dbReference type="PANTHER" id="PTHR10889:SF3">
    <property type="entry name" value="DEOXYRIBOSE-PHOSPHATE ALDOLASE"/>
    <property type="match status" value="1"/>
</dbReference>
<dbReference type="GO" id="GO:0004139">
    <property type="term" value="F:deoxyribose-phosphate aldolase activity"/>
    <property type="evidence" value="ECO:0007669"/>
    <property type="project" value="UniProtKB-UniRule"/>
</dbReference>
<dbReference type="InterPro" id="IPR002915">
    <property type="entry name" value="DeoC/FbaB/LacD_aldolase"/>
</dbReference>
<dbReference type="SUPFAM" id="SSF51569">
    <property type="entry name" value="Aldolase"/>
    <property type="match status" value="1"/>
</dbReference>
<organism evidence="8 9">
    <name type="scientific">Dysgonomonas capnocytophagoides</name>
    <dbReference type="NCBI Taxonomy" id="45254"/>
    <lineage>
        <taxon>Bacteria</taxon>
        <taxon>Pseudomonadati</taxon>
        <taxon>Bacteroidota</taxon>
        <taxon>Bacteroidia</taxon>
        <taxon>Bacteroidales</taxon>
        <taxon>Dysgonomonadaceae</taxon>
        <taxon>Dysgonomonas</taxon>
    </lineage>
</organism>
<keyword evidence="9" id="KW-1185">Reference proteome</keyword>
<evidence type="ECO:0000313" key="8">
    <source>
        <dbReference type="EMBL" id="TFD93214.1"/>
    </source>
</evidence>
<dbReference type="Pfam" id="PF01791">
    <property type="entry name" value="DeoC"/>
    <property type="match status" value="1"/>
</dbReference>
<dbReference type="AlphaFoldDB" id="A0A4Y8KW60"/>
<accession>A0A4Y8KW60</accession>
<dbReference type="InterPro" id="IPR013785">
    <property type="entry name" value="Aldolase_TIM"/>
</dbReference>
<dbReference type="STRING" id="1121485.GCA_000426485_02721"/>
<evidence type="ECO:0000256" key="4">
    <source>
        <dbReference type="ARBA" id="ARBA00023239"/>
    </source>
</evidence>
<keyword evidence="5" id="KW-0704">Schiff base</keyword>
<dbReference type="GO" id="GO:0005737">
    <property type="term" value="C:cytoplasm"/>
    <property type="evidence" value="ECO:0007669"/>
    <property type="project" value="InterPro"/>
</dbReference>
<name>A0A4Y8KW60_9BACT</name>
<comment type="similarity">
    <text evidence="2">Belongs to the DeoC/FbaB aldolase family. DeoC type 2 subfamily.</text>
</comment>
<comment type="caution">
    <text evidence="8">The sequence shown here is derived from an EMBL/GenBank/DDBJ whole genome shotgun (WGS) entry which is preliminary data.</text>
</comment>
<dbReference type="OrthoDB" id="9778711at2"/>
<comment type="catalytic activity">
    <reaction evidence="6">
        <text>2-deoxy-D-ribose 5-phosphate = D-glyceraldehyde 3-phosphate + acetaldehyde</text>
        <dbReference type="Rhea" id="RHEA:12821"/>
        <dbReference type="ChEBI" id="CHEBI:15343"/>
        <dbReference type="ChEBI" id="CHEBI:59776"/>
        <dbReference type="ChEBI" id="CHEBI:62877"/>
        <dbReference type="EC" id="4.1.2.4"/>
    </reaction>
</comment>
<sequence length="289" mass="31864">MAEINKYQDTLKQYKTDLKDADITAKVQEIISKKMAGNNTLDVYKKLYTCIDLTTLNTTDTKEDVWKFTEKVNDFEGSRPDIKNVAAICVYPNFAEVVKEALTAEDVKIACVSGGFPTSQTFSEVKIAETALAVANGADEIDIVLNLGLFLEENYEETCEEIDELKHACRNAHLKVILETGALKSASLIMKASVLALYSGADFLKTSTGKVYEGATLEAAYVMCNAIKEYHNKTGRKVGFKASGGIATTEDAVKYYTIVKEVLGDEWCNNELFRIGASRLAQNLLDSIK</sequence>
<evidence type="ECO:0000256" key="1">
    <source>
        <dbReference type="ARBA" id="ARBA00004816"/>
    </source>
</evidence>
<dbReference type="GO" id="GO:0016052">
    <property type="term" value="P:carbohydrate catabolic process"/>
    <property type="evidence" value="ECO:0007669"/>
    <property type="project" value="TreeGrafter"/>
</dbReference>
<dbReference type="InterPro" id="IPR011343">
    <property type="entry name" value="DeoC"/>
</dbReference>
<evidence type="ECO:0000256" key="3">
    <source>
        <dbReference type="ARBA" id="ARBA00012515"/>
    </source>
</evidence>
<comment type="pathway">
    <text evidence="1">Carbohydrate degradation; 2-deoxy-D-ribose 1-phosphate degradation; D-glyceraldehyde 3-phosphate and acetaldehyde from 2-deoxy-alpha-D-ribose 1-phosphate: step 2/2.</text>
</comment>
<protein>
    <recommendedName>
        <fullName evidence="3 7">Deoxyribose-phosphate aldolase</fullName>
        <ecNumber evidence="3 7">4.1.2.4</ecNumber>
    </recommendedName>
</protein>
<dbReference type="EC" id="4.1.2.4" evidence="3 7"/>
<reference evidence="8 9" key="1">
    <citation type="submission" date="2019-03" db="EMBL/GenBank/DDBJ databases">
        <title>San Antonio Military Medical Center submission to MRSN (WRAIR), pending publication.</title>
        <authorList>
            <person name="Blyth D.M."/>
            <person name="Mccarthy S.L."/>
            <person name="Schall S.E."/>
            <person name="Stam J.A."/>
            <person name="Ong A.C."/>
            <person name="Mcgann P.T."/>
        </authorList>
    </citation>
    <scope>NUCLEOTIDE SEQUENCE [LARGE SCALE GENOMIC DNA]</scope>
    <source>
        <strain evidence="8 9">MRSN571793</strain>
    </source>
</reference>
<dbReference type="RefSeq" id="WP_026626588.1">
    <property type="nucleotide sequence ID" value="NZ_JAWZLG010000062.1"/>
</dbReference>
<dbReference type="PIRSF" id="PIRSF001357">
    <property type="entry name" value="DeoC"/>
    <property type="match status" value="1"/>
</dbReference>
<dbReference type="Proteomes" id="UP000297861">
    <property type="component" value="Unassembled WGS sequence"/>
</dbReference>
<gene>
    <name evidence="8" type="primary">deoC</name>
    <name evidence="8" type="ORF">E2605_17180</name>
</gene>
<evidence type="ECO:0000256" key="2">
    <source>
        <dbReference type="ARBA" id="ARBA00009473"/>
    </source>
</evidence>
<evidence type="ECO:0000256" key="5">
    <source>
        <dbReference type="ARBA" id="ARBA00023270"/>
    </source>
</evidence>
<dbReference type="NCBIfam" id="TIGR00126">
    <property type="entry name" value="deoC"/>
    <property type="match status" value="1"/>
</dbReference>
<evidence type="ECO:0000256" key="7">
    <source>
        <dbReference type="NCBIfam" id="TIGR00126"/>
    </source>
</evidence>
<evidence type="ECO:0000313" key="9">
    <source>
        <dbReference type="Proteomes" id="UP000297861"/>
    </source>
</evidence>
<dbReference type="Gene3D" id="3.20.20.70">
    <property type="entry name" value="Aldolase class I"/>
    <property type="match status" value="1"/>
</dbReference>
<proteinExistence type="inferred from homology"/>
<dbReference type="SMART" id="SM01133">
    <property type="entry name" value="DeoC"/>
    <property type="match status" value="1"/>
</dbReference>
<keyword evidence="4 8" id="KW-0456">Lyase</keyword>
<dbReference type="PANTHER" id="PTHR10889">
    <property type="entry name" value="DEOXYRIBOSE-PHOSPHATE ALDOLASE"/>
    <property type="match status" value="1"/>
</dbReference>